<evidence type="ECO:0000256" key="1">
    <source>
        <dbReference type="SAM" id="MobiDB-lite"/>
    </source>
</evidence>
<gene>
    <name evidence="3" type="ORF">DVA86_24950</name>
</gene>
<evidence type="ECO:0000313" key="3">
    <source>
        <dbReference type="EMBL" id="AXK35413.1"/>
    </source>
</evidence>
<keyword evidence="2" id="KW-0812">Transmembrane</keyword>
<feature type="region of interest" description="Disordered" evidence="1">
    <location>
        <begin position="86"/>
        <end position="132"/>
    </location>
</feature>
<dbReference type="AlphaFoldDB" id="A0A345XUU7"/>
<evidence type="ECO:0000256" key="2">
    <source>
        <dbReference type="SAM" id="Phobius"/>
    </source>
</evidence>
<organism evidence="3 4">
    <name type="scientific">Streptomyces armeniacus</name>
    <dbReference type="NCBI Taxonomy" id="83291"/>
    <lineage>
        <taxon>Bacteria</taxon>
        <taxon>Bacillati</taxon>
        <taxon>Actinomycetota</taxon>
        <taxon>Actinomycetes</taxon>
        <taxon>Kitasatosporales</taxon>
        <taxon>Streptomycetaceae</taxon>
        <taxon>Streptomyces</taxon>
    </lineage>
</organism>
<feature type="region of interest" description="Disordered" evidence="1">
    <location>
        <begin position="1"/>
        <end position="60"/>
    </location>
</feature>
<keyword evidence="4" id="KW-1185">Reference proteome</keyword>
<accession>A0A345XUU7</accession>
<feature type="region of interest" description="Disordered" evidence="1">
    <location>
        <begin position="272"/>
        <end position="304"/>
    </location>
</feature>
<sequence length="304" mass="31360">MSIGGDGYDERGRTGGETGPSRRRGSAGDSAGGTGRLGTRTRLPGEDGDVYGVGRRSAGRPGRSLVTVVGVVVLLIAAIAFANRSGDGGGSDSGGTRADDGKDAAAQPTAPTGREPVTDKNAATGIPSGFAQSEQGAQSAAANYMVALGGDGMFDSASRSQIVDAVYAPDIAATRKASLDKVYGDAAFLKRIGLKSDGSTPSGLTFISRVIPVGTQTQEYDEGSAKVSVWYSSLFGLAGTDSKNPVSESWYTTTFDLKRAGDDWKVVDFKQKDGPTPVGRDQQASRAEEMSEAVEGFGGFTYAR</sequence>
<name>A0A345XUU7_9ACTN</name>
<protein>
    <submittedName>
        <fullName evidence="3">Uncharacterized protein</fullName>
    </submittedName>
</protein>
<feature type="transmembrane region" description="Helical" evidence="2">
    <location>
        <begin position="65"/>
        <end position="82"/>
    </location>
</feature>
<dbReference type="RefSeq" id="WP_208881565.1">
    <property type="nucleotide sequence ID" value="NZ_CP031320.1"/>
</dbReference>
<dbReference type="EMBL" id="CP031320">
    <property type="protein sequence ID" value="AXK35413.1"/>
    <property type="molecule type" value="Genomic_DNA"/>
</dbReference>
<dbReference type="Proteomes" id="UP000254425">
    <property type="component" value="Chromosome"/>
</dbReference>
<reference evidence="3 4" key="1">
    <citation type="submission" date="2018-07" db="EMBL/GenBank/DDBJ databases">
        <title>Draft genome of the type strain Streptomyces armeniacus ATCC 15676.</title>
        <authorList>
            <person name="Labana P."/>
            <person name="Gosse J.T."/>
            <person name="Boddy C.N."/>
        </authorList>
    </citation>
    <scope>NUCLEOTIDE SEQUENCE [LARGE SCALE GENOMIC DNA]</scope>
    <source>
        <strain evidence="3 4">ATCC 15676</strain>
    </source>
</reference>
<evidence type="ECO:0000313" key="4">
    <source>
        <dbReference type="Proteomes" id="UP000254425"/>
    </source>
</evidence>
<keyword evidence="2" id="KW-0472">Membrane</keyword>
<keyword evidence="2" id="KW-1133">Transmembrane helix</keyword>
<proteinExistence type="predicted"/>
<dbReference type="KEGG" id="sarm:DVA86_24950"/>